<evidence type="ECO:0000256" key="1">
    <source>
        <dbReference type="ARBA" id="ARBA00010923"/>
    </source>
</evidence>
<keyword evidence="7" id="KW-1185">Reference proteome</keyword>
<reference evidence="6 7" key="1">
    <citation type="submission" date="2017-03" db="EMBL/GenBank/DDBJ databases">
        <title>Complete genome sequence of Candidatus 'Thiodictyon syntrophicum' sp. nov. strain Cad16T, a photolithoautotroph purple sulfur bacterium isolated from an alpine meromictic lake.</title>
        <authorList>
            <person name="Luedin S.M."/>
            <person name="Pothier J.F."/>
            <person name="Danza F."/>
            <person name="Storelli N."/>
            <person name="Wittwer M."/>
            <person name="Tonolla M."/>
        </authorList>
    </citation>
    <scope>NUCLEOTIDE SEQUENCE [LARGE SCALE GENOMIC DNA]</scope>
    <source>
        <strain evidence="6 7">Cad16T</strain>
    </source>
</reference>
<dbReference type="InterPro" id="IPR044946">
    <property type="entry name" value="Restrct_endonuc_typeI_TRD_sf"/>
</dbReference>
<name>A0A2K8U3C0_9GAMM</name>
<dbReference type="GO" id="GO:0003677">
    <property type="term" value="F:DNA binding"/>
    <property type="evidence" value="ECO:0007669"/>
    <property type="project" value="UniProtKB-KW"/>
</dbReference>
<dbReference type="Pfam" id="PF01420">
    <property type="entry name" value="Methylase_S"/>
    <property type="match status" value="1"/>
</dbReference>
<feature type="compositionally biased region" description="Polar residues" evidence="4">
    <location>
        <begin position="158"/>
        <end position="169"/>
    </location>
</feature>
<dbReference type="EMBL" id="CP020370">
    <property type="protein sequence ID" value="AUB80078.1"/>
    <property type="molecule type" value="Genomic_DNA"/>
</dbReference>
<dbReference type="CDD" id="cd17267">
    <property type="entry name" value="RMtype1_S_EcoAO83I-TRD1-CR1_like"/>
    <property type="match status" value="1"/>
</dbReference>
<accession>A0A2K8U3C0</accession>
<protein>
    <recommendedName>
        <fullName evidence="5">Type I restriction modification DNA specificity domain-containing protein</fullName>
    </recommendedName>
</protein>
<dbReference type="GO" id="GO:0009307">
    <property type="term" value="P:DNA restriction-modification system"/>
    <property type="evidence" value="ECO:0007669"/>
    <property type="project" value="UniProtKB-KW"/>
</dbReference>
<keyword evidence="3" id="KW-0238">DNA-binding</keyword>
<dbReference type="KEGG" id="tsy:THSYN_03265"/>
<evidence type="ECO:0000256" key="4">
    <source>
        <dbReference type="SAM" id="MobiDB-lite"/>
    </source>
</evidence>
<dbReference type="AlphaFoldDB" id="A0A2K8U3C0"/>
<keyword evidence="2" id="KW-0680">Restriction system</keyword>
<organism evidence="6 7">
    <name type="scientific">Candidatus Thiodictyon syntrophicum</name>
    <dbReference type="NCBI Taxonomy" id="1166950"/>
    <lineage>
        <taxon>Bacteria</taxon>
        <taxon>Pseudomonadati</taxon>
        <taxon>Pseudomonadota</taxon>
        <taxon>Gammaproteobacteria</taxon>
        <taxon>Chromatiales</taxon>
        <taxon>Chromatiaceae</taxon>
        <taxon>Thiodictyon</taxon>
    </lineage>
</organism>
<dbReference type="Gene3D" id="3.90.220.20">
    <property type="entry name" value="DNA methylase specificity domains"/>
    <property type="match status" value="1"/>
</dbReference>
<feature type="compositionally biased region" description="Low complexity" evidence="4">
    <location>
        <begin position="144"/>
        <end position="157"/>
    </location>
</feature>
<evidence type="ECO:0000256" key="2">
    <source>
        <dbReference type="ARBA" id="ARBA00022747"/>
    </source>
</evidence>
<gene>
    <name evidence="6" type="ORF">THSYN_03265</name>
</gene>
<dbReference type="InterPro" id="IPR000055">
    <property type="entry name" value="Restrct_endonuc_typeI_TRD"/>
</dbReference>
<dbReference type="Proteomes" id="UP000232638">
    <property type="component" value="Chromosome"/>
</dbReference>
<dbReference type="OrthoDB" id="9798929at2"/>
<feature type="domain" description="Type I restriction modification DNA specificity" evidence="5">
    <location>
        <begin position="6"/>
        <end position="134"/>
    </location>
</feature>
<feature type="region of interest" description="Disordered" evidence="4">
    <location>
        <begin position="131"/>
        <end position="177"/>
    </location>
</feature>
<evidence type="ECO:0000313" key="7">
    <source>
        <dbReference type="Proteomes" id="UP000232638"/>
    </source>
</evidence>
<comment type="similarity">
    <text evidence="1">Belongs to the type-I restriction system S methylase family.</text>
</comment>
<proteinExistence type="inferred from homology"/>
<dbReference type="SUPFAM" id="SSF116734">
    <property type="entry name" value="DNA methylase specificity domain"/>
    <property type="match status" value="1"/>
</dbReference>
<evidence type="ECO:0000256" key="3">
    <source>
        <dbReference type="ARBA" id="ARBA00023125"/>
    </source>
</evidence>
<sequence>MIPDDSWQELALGTFLTLQRGFDLPQRLRKPGNIPIITSSGIGGTHSEPMVTVPGVITGRYGTIGDVSFVNEDFWPLNTTLYVRDFHGNDPVYASYLLKTIDFNSHSGKSGVPGVNRNDLHQLLVRRPPLNEQRLLPPRSRTWMPCSPSSMRSSPRSATSNRPPCSNSLPAGPACRGLAKHGRQSGWVTC</sequence>
<evidence type="ECO:0000313" key="6">
    <source>
        <dbReference type="EMBL" id="AUB80078.1"/>
    </source>
</evidence>
<evidence type="ECO:0000259" key="5">
    <source>
        <dbReference type="Pfam" id="PF01420"/>
    </source>
</evidence>